<reference evidence="1 2" key="1">
    <citation type="submission" date="2024-09" db="EMBL/GenBank/DDBJ databases">
        <title>Description of Labrys sedimenti sp. nov., isolated from a diclofenac-degrading enrichment culture, and genome-based reclassification of Labrys portucalensis as a later heterotypic synonym of Labrys neptuniae.</title>
        <authorList>
            <person name="Tancsics A."/>
            <person name="Csepanyi A."/>
        </authorList>
    </citation>
    <scope>NUCLEOTIDE SEQUENCE [LARGE SCALE GENOMIC DNA]</scope>
    <source>
        <strain evidence="1 2">LMG 23412</strain>
    </source>
</reference>
<proteinExistence type="predicted"/>
<sequence length="163" mass="17642">MTPVSLDTIYATVDLLGAQEHYPDDGVEERIRHLVNDDLTMHRLADVIPEAFGLVLISHIPAASGVSLPTCFYAQDDQGGWQPFPFNREPIFAVAIEIAQHVFHNGPRHVMKNIADRSGLLATIGNALDQGGSLGGSTLHGPRFFGLPASLYEPIEGAPPHRA</sequence>
<comment type="caution">
    <text evidence="1">The sequence shown here is derived from an EMBL/GenBank/DDBJ whole genome shotgun (WGS) entry which is preliminary data.</text>
</comment>
<dbReference type="Proteomes" id="UP001595190">
    <property type="component" value="Unassembled WGS sequence"/>
</dbReference>
<protein>
    <submittedName>
        <fullName evidence="1">Uncharacterized protein</fullName>
    </submittedName>
</protein>
<gene>
    <name evidence="1" type="ORF">ACETRX_22280</name>
</gene>
<accession>A0ABV6ZJN8</accession>
<dbReference type="EMBL" id="JBHGPK010000011">
    <property type="protein sequence ID" value="MFC2252382.1"/>
    <property type="molecule type" value="Genomic_DNA"/>
</dbReference>
<evidence type="ECO:0000313" key="1">
    <source>
        <dbReference type="EMBL" id="MFC2252382.1"/>
    </source>
</evidence>
<dbReference type="RefSeq" id="WP_394312993.1">
    <property type="nucleotide sequence ID" value="NZ_JBHGPK010000011.1"/>
</dbReference>
<evidence type="ECO:0000313" key="2">
    <source>
        <dbReference type="Proteomes" id="UP001595190"/>
    </source>
</evidence>
<name>A0ABV6ZJN8_9HYPH</name>
<organism evidence="1 2">
    <name type="scientific">Labrys neptuniae</name>
    <dbReference type="NCBI Taxonomy" id="376174"/>
    <lineage>
        <taxon>Bacteria</taxon>
        <taxon>Pseudomonadati</taxon>
        <taxon>Pseudomonadota</taxon>
        <taxon>Alphaproteobacteria</taxon>
        <taxon>Hyphomicrobiales</taxon>
        <taxon>Xanthobacteraceae</taxon>
        <taxon>Labrys</taxon>
    </lineage>
</organism>